<organism evidence="2">
    <name type="scientific">Arundo donax</name>
    <name type="common">Giant reed</name>
    <name type="synonym">Donax arundinaceus</name>
    <dbReference type="NCBI Taxonomy" id="35708"/>
    <lineage>
        <taxon>Eukaryota</taxon>
        <taxon>Viridiplantae</taxon>
        <taxon>Streptophyta</taxon>
        <taxon>Embryophyta</taxon>
        <taxon>Tracheophyta</taxon>
        <taxon>Spermatophyta</taxon>
        <taxon>Magnoliopsida</taxon>
        <taxon>Liliopsida</taxon>
        <taxon>Poales</taxon>
        <taxon>Poaceae</taxon>
        <taxon>PACMAD clade</taxon>
        <taxon>Arundinoideae</taxon>
        <taxon>Arundineae</taxon>
        <taxon>Arundo</taxon>
    </lineage>
</organism>
<dbReference type="SUPFAM" id="SSF50249">
    <property type="entry name" value="Nucleic acid-binding proteins"/>
    <property type="match status" value="1"/>
</dbReference>
<dbReference type="Pfam" id="PF02721">
    <property type="entry name" value="DUF223"/>
    <property type="match status" value="1"/>
</dbReference>
<dbReference type="AlphaFoldDB" id="A0A0A9HGM7"/>
<proteinExistence type="predicted"/>
<sequence length="97" mass="11259">MAYKKLSQLTKYGQAWNIKVKVIRLWESINFTTDELMSLDMILMDEQVLLFTLYLARRVMSFLFKLISVNVDQTTTNMISVLPIFTTECKINICLAG</sequence>
<reference evidence="2" key="2">
    <citation type="journal article" date="2015" name="Data Brief">
        <title>Shoot transcriptome of the giant reed, Arundo donax.</title>
        <authorList>
            <person name="Barrero R.A."/>
            <person name="Guerrero F.D."/>
            <person name="Moolhuijzen P."/>
            <person name="Goolsby J.A."/>
            <person name="Tidwell J."/>
            <person name="Bellgard S.E."/>
            <person name="Bellgard M.I."/>
        </authorList>
    </citation>
    <scope>NUCLEOTIDE SEQUENCE</scope>
    <source>
        <tissue evidence="2">Shoot tissue taken approximately 20 cm above the soil surface</tissue>
    </source>
</reference>
<name>A0A0A9HGM7_ARUDO</name>
<accession>A0A0A9HGM7</accession>
<reference evidence="2" key="1">
    <citation type="submission" date="2014-09" db="EMBL/GenBank/DDBJ databases">
        <authorList>
            <person name="Magalhaes I.L.F."/>
            <person name="Oliveira U."/>
            <person name="Santos F.R."/>
            <person name="Vidigal T.H.D.A."/>
            <person name="Brescovit A.D."/>
            <person name="Santos A.J."/>
        </authorList>
    </citation>
    <scope>NUCLEOTIDE SEQUENCE</scope>
    <source>
        <tissue evidence="2">Shoot tissue taken approximately 20 cm above the soil surface</tissue>
    </source>
</reference>
<dbReference type="InterPro" id="IPR012340">
    <property type="entry name" value="NA-bd_OB-fold"/>
</dbReference>
<dbReference type="Gene3D" id="2.40.50.140">
    <property type="entry name" value="Nucleic acid-binding proteins"/>
    <property type="match status" value="1"/>
</dbReference>
<feature type="domain" description="Replication protein A 70 kDa DNA-binding subunit B/D first OB fold" evidence="1">
    <location>
        <begin position="3"/>
        <end position="77"/>
    </location>
</feature>
<evidence type="ECO:0000313" key="2">
    <source>
        <dbReference type="EMBL" id="JAE34006.1"/>
    </source>
</evidence>
<evidence type="ECO:0000259" key="1">
    <source>
        <dbReference type="Pfam" id="PF02721"/>
    </source>
</evidence>
<dbReference type="EMBL" id="GBRH01163890">
    <property type="protein sequence ID" value="JAE34006.1"/>
    <property type="molecule type" value="Transcribed_RNA"/>
</dbReference>
<protein>
    <recommendedName>
        <fullName evidence="1">Replication protein A 70 kDa DNA-binding subunit B/D first OB fold domain-containing protein</fullName>
    </recommendedName>
</protein>
<dbReference type="InterPro" id="IPR003871">
    <property type="entry name" value="RFA1B/D_OB_1st"/>
</dbReference>